<dbReference type="EMBL" id="JBHUOM010000002">
    <property type="protein sequence ID" value="MFD2934290.1"/>
    <property type="molecule type" value="Genomic_DNA"/>
</dbReference>
<comment type="caution">
    <text evidence="2">The sequence shown here is derived from an EMBL/GenBank/DDBJ whole genome shotgun (WGS) entry which is preliminary data.</text>
</comment>
<dbReference type="GO" id="GO:0016746">
    <property type="term" value="F:acyltransferase activity"/>
    <property type="evidence" value="ECO:0007669"/>
    <property type="project" value="UniProtKB-KW"/>
</dbReference>
<accession>A0ABW6AFV0</accession>
<dbReference type="InterPro" id="IPR000182">
    <property type="entry name" value="GNAT_dom"/>
</dbReference>
<organism evidence="2 3">
    <name type="scientific">Spirosoma flavum</name>
    <dbReference type="NCBI Taxonomy" id="2048557"/>
    <lineage>
        <taxon>Bacteria</taxon>
        <taxon>Pseudomonadati</taxon>
        <taxon>Bacteroidota</taxon>
        <taxon>Cytophagia</taxon>
        <taxon>Cytophagales</taxon>
        <taxon>Cytophagaceae</taxon>
        <taxon>Spirosoma</taxon>
    </lineage>
</organism>
<dbReference type="Pfam" id="PF00583">
    <property type="entry name" value="Acetyltransf_1"/>
    <property type="match status" value="1"/>
</dbReference>
<dbReference type="InterPro" id="IPR016181">
    <property type="entry name" value="Acyl_CoA_acyltransferase"/>
</dbReference>
<sequence>MTFLQISQEHQYLTIIQKWYEGSFPPDERRNFNDLLQLLPCPEMHLCALIDQDHLVGFIIYWQWADAVFVEHFAIDPEQRGKQFGQRALNQLLRRESPYFILEVERPEDEISRSRIRFYERQGFYLNSFDYAQPPYQRGNLPIPMRLMSIPAIIEQDEFEGFSQLIKERVYERFY</sequence>
<gene>
    <name evidence="2" type="ORF">ACFS25_10890</name>
</gene>
<dbReference type="Proteomes" id="UP001597512">
    <property type="component" value="Unassembled WGS sequence"/>
</dbReference>
<dbReference type="SUPFAM" id="SSF55729">
    <property type="entry name" value="Acyl-CoA N-acyltransferases (Nat)"/>
    <property type="match status" value="1"/>
</dbReference>
<evidence type="ECO:0000259" key="1">
    <source>
        <dbReference type="PROSITE" id="PS51186"/>
    </source>
</evidence>
<keyword evidence="2" id="KW-0808">Transferase</keyword>
<dbReference type="EC" id="2.3.-.-" evidence="2"/>
<dbReference type="PROSITE" id="PS51186">
    <property type="entry name" value="GNAT"/>
    <property type="match status" value="1"/>
</dbReference>
<reference evidence="3" key="1">
    <citation type="journal article" date="2019" name="Int. J. Syst. Evol. Microbiol.">
        <title>The Global Catalogue of Microorganisms (GCM) 10K type strain sequencing project: providing services to taxonomists for standard genome sequencing and annotation.</title>
        <authorList>
            <consortium name="The Broad Institute Genomics Platform"/>
            <consortium name="The Broad Institute Genome Sequencing Center for Infectious Disease"/>
            <person name="Wu L."/>
            <person name="Ma J."/>
        </authorList>
    </citation>
    <scope>NUCLEOTIDE SEQUENCE [LARGE SCALE GENOMIC DNA]</scope>
    <source>
        <strain evidence="3">KCTC 52490</strain>
    </source>
</reference>
<keyword evidence="2" id="KW-0012">Acyltransferase</keyword>
<protein>
    <submittedName>
        <fullName evidence="2">GNAT family N-acetyltransferase</fullName>
        <ecNumber evidence="2">2.3.-.-</ecNumber>
    </submittedName>
</protein>
<evidence type="ECO:0000313" key="2">
    <source>
        <dbReference type="EMBL" id="MFD2934290.1"/>
    </source>
</evidence>
<dbReference type="Gene3D" id="3.40.630.30">
    <property type="match status" value="1"/>
</dbReference>
<feature type="domain" description="N-acetyltransferase" evidence="1">
    <location>
        <begin position="1"/>
        <end position="153"/>
    </location>
</feature>
<dbReference type="RefSeq" id="WP_381499880.1">
    <property type="nucleotide sequence ID" value="NZ_JBHUOM010000002.1"/>
</dbReference>
<dbReference type="CDD" id="cd04301">
    <property type="entry name" value="NAT_SF"/>
    <property type="match status" value="1"/>
</dbReference>
<keyword evidence="3" id="KW-1185">Reference proteome</keyword>
<proteinExistence type="predicted"/>
<name>A0ABW6AFV0_9BACT</name>
<evidence type="ECO:0000313" key="3">
    <source>
        <dbReference type="Proteomes" id="UP001597512"/>
    </source>
</evidence>